<evidence type="ECO:0000313" key="4">
    <source>
        <dbReference type="Proteomes" id="UP000321514"/>
    </source>
</evidence>
<evidence type="ECO:0000313" key="3">
    <source>
        <dbReference type="Proteomes" id="UP000183760"/>
    </source>
</evidence>
<dbReference type="Proteomes" id="UP000321514">
    <property type="component" value="Unassembled WGS sequence"/>
</dbReference>
<keyword evidence="3" id="KW-1185">Reference proteome</keyword>
<organism evidence="1 4">
    <name type="scientific">Myxococcus fulvus</name>
    <dbReference type="NCBI Taxonomy" id="33"/>
    <lineage>
        <taxon>Bacteria</taxon>
        <taxon>Pseudomonadati</taxon>
        <taxon>Myxococcota</taxon>
        <taxon>Myxococcia</taxon>
        <taxon>Myxococcales</taxon>
        <taxon>Cystobacterineae</taxon>
        <taxon>Myxococcaceae</taxon>
        <taxon>Myxococcus</taxon>
    </lineage>
</organism>
<proteinExistence type="predicted"/>
<dbReference type="RefSeq" id="WP_046714359.1">
    <property type="nucleotide sequence ID" value="NZ_BJXR01000048.1"/>
</dbReference>
<reference evidence="1 4" key="2">
    <citation type="submission" date="2019-07" db="EMBL/GenBank/DDBJ databases">
        <title>Whole genome shotgun sequence of Myxococcus fulvus NBRC 100333.</title>
        <authorList>
            <person name="Hosoyama A."/>
            <person name="Uohara A."/>
            <person name="Ohji S."/>
            <person name="Ichikawa N."/>
        </authorList>
    </citation>
    <scope>NUCLEOTIDE SEQUENCE [LARGE SCALE GENOMIC DNA]</scope>
    <source>
        <strain evidence="1 4">NBRC 100333</strain>
    </source>
</reference>
<reference evidence="2 3" key="1">
    <citation type="submission" date="2016-10" db="EMBL/GenBank/DDBJ databases">
        <authorList>
            <person name="Varghese N."/>
            <person name="Submissions S."/>
        </authorList>
    </citation>
    <scope>NUCLEOTIDE SEQUENCE [LARGE SCALE GENOMIC DNA]</scope>
    <source>
        <strain evidence="2 3">DSM 16525</strain>
    </source>
</reference>
<gene>
    <name evidence="1" type="ORF">MFU01_66030</name>
    <name evidence="2" type="ORF">SAMN05443572_10571</name>
</gene>
<accession>A0A511TBK3</accession>
<dbReference type="EMBL" id="FOIB01000005">
    <property type="protein sequence ID" value="SEU11872.1"/>
    <property type="molecule type" value="Genomic_DNA"/>
</dbReference>
<comment type="caution">
    <text evidence="1">The sequence shown here is derived from an EMBL/GenBank/DDBJ whole genome shotgun (WGS) entry which is preliminary data.</text>
</comment>
<evidence type="ECO:0000313" key="1">
    <source>
        <dbReference type="EMBL" id="GEN11566.1"/>
    </source>
</evidence>
<dbReference type="AlphaFoldDB" id="A0A511TBK3"/>
<sequence>MRKAAGAVAAAFAMGTGVMAWMGVAFMAQTEAAALGVVGLALYASSALLSGKPGEETARGMANQA</sequence>
<dbReference type="EMBL" id="BJXR01000048">
    <property type="protein sequence ID" value="GEN11566.1"/>
    <property type="molecule type" value="Genomic_DNA"/>
</dbReference>
<protein>
    <submittedName>
        <fullName evidence="1">Uncharacterized protein</fullName>
    </submittedName>
</protein>
<evidence type="ECO:0000313" key="2">
    <source>
        <dbReference type="EMBL" id="SEU11872.1"/>
    </source>
</evidence>
<dbReference type="Proteomes" id="UP000183760">
    <property type="component" value="Unassembled WGS sequence"/>
</dbReference>
<name>A0A511TBK3_MYXFU</name>